<feature type="binding site" description="axial binding residue" evidence="8">
    <location>
        <position position="441"/>
    </location>
    <ligand>
        <name>heme</name>
        <dbReference type="ChEBI" id="CHEBI:30413"/>
    </ligand>
    <ligandPart>
        <name>Fe</name>
        <dbReference type="ChEBI" id="CHEBI:18248"/>
    </ligandPart>
</feature>
<evidence type="ECO:0000256" key="7">
    <source>
        <dbReference type="ARBA" id="ARBA00023033"/>
    </source>
</evidence>
<name>A0A100I6F5_ASPNG</name>
<dbReference type="InterPro" id="IPR050364">
    <property type="entry name" value="Cytochrome_P450_fung"/>
</dbReference>
<sequence>MTSTPYLLQPVSNNCSAMMDKHFCHFVFISTLVLCILIGYKLSIKREDARLPAGPRPLPVIGNIHQMLTQRPIEVVHKWHQSYGTMVAFRYGQQLAISIGSFDIAQELLAKRGAIYSSRPQFAIATRMTRGINSAIMPYGKEWQNQHRIMSSLLDSTAVNRYYVLENMESKQALSELLNNHDFEAIIRRYAGSIVMTLGYGIRLETTDNDIPAQLLAINNHPFDAIGNSYYSVVELFPILDKLPECLAPWKRFSDNVQRETTKFHMKHFEIGKSASTWNWVQNALKTNAASQISSTELAYVIGTLQQAGFEAILTVLRLIIKAIVLHPHCLKEAQQELDRVVGPDRLPSSEDIPQLPYIRAILNEAMRWQPPTPFAIPHATTQDDEYMGYQIPSGTVIIPNIWVMSFDPKIFPDPHKFRPERWIDNPDLEHSPFGFGRRICPGRHLGWNSIFILVARLMWAYNITHSYKDGKRIEIDPWDIKLTFTAASRPFKASFEVREPKKQEIIEREWENATKDPVQIMEDIGRKTEVRG</sequence>
<proteinExistence type="inferred from homology"/>
<keyword evidence="4 8" id="KW-0479">Metal-binding</keyword>
<evidence type="ECO:0000256" key="6">
    <source>
        <dbReference type="ARBA" id="ARBA00023004"/>
    </source>
</evidence>
<evidence type="ECO:0000256" key="3">
    <source>
        <dbReference type="ARBA" id="ARBA00022617"/>
    </source>
</evidence>
<evidence type="ECO:0000256" key="1">
    <source>
        <dbReference type="ARBA" id="ARBA00001971"/>
    </source>
</evidence>
<gene>
    <name evidence="11" type="ORF">ABL_01200</name>
</gene>
<dbReference type="VEuPathDB" id="FungiDB:M747DRAFT_353130"/>
<dbReference type="GO" id="GO:0005506">
    <property type="term" value="F:iron ion binding"/>
    <property type="evidence" value="ECO:0007669"/>
    <property type="project" value="InterPro"/>
</dbReference>
<dbReference type="GO" id="GO:0016705">
    <property type="term" value="F:oxidoreductase activity, acting on paired donors, with incorporation or reduction of molecular oxygen"/>
    <property type="evidence" value="ECO:0007669"/>
    <property type="project" value="InterPro"/>
</dbReference>
<dbReference type="EMBL" id="BCMY01000002">
    <property type="protein sequence ID" value="GAQ35552.1"/>
    <property type="molecule type" value="Genomic_DNA"/>
</dbReference>
<keyword evidence="10" id="KW-1133">Transmembrane helix</keyword>
<dbReference type="Proteomes" id="UP000068243">
    <property type="component" value="Unassembled WGS sequence"/>
</dbReference>
<dbReference type="InterPro" id="IPR002401">
    <property type="entry name" value="Cyt_P450_E_grp-I"/>
</dbReference>
<evidence type="ECO:0000256" key="9">
    <source>
        <dbReference type="RuleBase" id="RU000461"/>
    </source>
</evidence>
<keyword evidence="10" id="KW-0472">Membrane</keyword>
<dbReference type="OMA" id="IPNIWVM"/>
<keyword evidence="7 9" id="KW-0503">Monooxygenase</keyword>
<dbReference type="VEuPathDB" id="FungiDB:ATCC64974_82930"/>
<keyword evidence="6 8" id="KW-0408">Iron</keyword>
<dbReference type="GO" id="GO:0020037">
    <property type="term" value="F:heme binding"/>
    <property type="evidence" value="ECO:0007669"/>
    <property type="project" value="InterPro"/>
</dbReference>
<comment type="similarity">
    <text evidence="2 9">Belongs to the cytochrome P450 family.</text>
</comment>
<evidence type="ECO:0000313" key="11">
    <source>
        <dbReference type="EMBL" id="GAQ35552.1"/>
    </source>
</evidence>
<comment type="cofactor">
    <cofactor evidence="1 8">
        <name>heme</name>
        <dbReference type="ChEBI" id="CHEBI:30413"/>
    </cofactor>
</comment>
<comment type="caution">
    <text evidence="11">The sequence shown here is derived from an EMBL/GenBank/DDBJ whole genome shotgun (WGS) entry which is preliminary data.</text>
</comment>
<organism evidence="11 12">
    <name type="scientific">Aspergillus niger</name>
    <dbReference type="NCBI Taxonomy" id="5061"/>
    <lineage>
        <taxon>Eukaryota</taxon>
        <taxon>Fungi</taxon>
        <taxon>Dikarya</taxon>
        <taxon>Ascomycota</taxon>
        <taxon>Pezizomycotina</taxon>
        <taxon>Eurotiomycetes</taxon>
        <taxon>Eurotiomycetidae</taxon>
        <taxon>Eurotiales</taxon>
        <taxon>Aspergillaceae</taxon>
        <taxon>Aspergillus</taxon>
        <taxon>Aspergillus subgen. Circumdati</taxon>
    </lineage>
</organism>
<evidence type="ECO:0000256" key="4">
    <source>
        <dbReference type="ARBA" id="ARBA00022723"/>
    </source>
</evidence>
<dbReference type="PANTHER" id="PTHR46300">
    <property type="entry name" value="P450, PUTATIVE (EUROFUNG)-RELATED-RELATED"/>
    <property type="match status" value="1"/>
</dbReference>
<dbReference type="PROSITE" id="PS00086">
    <property type="entry name" value="CYTOCHROME_P450"/>
    <property type="match status" value="1"/>
</dbReference>
<evidence type="ECO:0000313" key="12">
    <source>
        <dbReference type="Proteomes" id="UP000068243"/>
    </source>
</evidence>
<dbReference type="AlphaFoldDB" id="A0A100I6F5"/>
<feature type="transmembrane region" description="Helical" evidence="10">
    <location>
        <begin position="23"/>
        <end position="42"/>
    </location>
</feature>
<keyword evidence="3 8" id="KW-0349">Heme</keyword>
<dbReference type="InterPro" id="IPR017972">
    <property type="entry name" value="Cyt_P450_CS"/>
</dbReference>
<keyword evidence="5 9" id="KW-0560">Oxidoreductase</keyword>
<evidence type="ECO:0000256" key="5">
    <source>
        <dbReference type="ARBA" id="ARBA00023002"/>
    </source>
</evidence>
<dbReference type="OrthoDB" id="1470350at2759"/>
<reference evidence="12" key="1">
    <citation type="journal article" date="2016" name="Genome Announc.">
        <title>Draft genome sequence of Aspergillus niger strain An76.</title>
        <authorList>
            <person name="Gong W."/>
            <person name="Cheng Z."/>
            <person name="Zhang H."/>
            <person name="Liu L."/>
            <person name="Gao P."/>
            <person name="Wang L."/>
        </authorList>
    </citation>
    <scope>NUCLEOTIDE SEQUENCE [LARGE SCALE GENOMIC DNA]</scope>
    <source>
        <strain evidence="12">An76</strain>
    </source>
</reference>
<evidence type="ECO:0000256" key="8">
    <source>
        <dbReference type="PIRSR" id="PIRSR602401-1"/>
    </source>
</evidence>
<evidence type="ECO:0000256" key="2">
    <source>
        <dbReference type="ARBA" id="ARBA00010617"/>
    </source>
</evidence>
<dbReference type="GO" id="GO:0004497">
    <property type="term" value="F:monooxygenase activity"/>
    <property type="evidence" value="ECO:0007669"/>
    <property type="project" value="UniProtKB-KW"/>
</dbReference>
<dbReference type="Pfam" id="PF00067">
    <property type="entry name" value="p450"/>
    <property type="match status" value="1"/>
</dbReference>
<dbReference type="PANTHER" id="PTHR46300:SF1">
    <property type="entry name" value="P450, PUTATIVE (EUROFUNG)-RELATED"/>
    <property type="match status" value="1"/>
</dbReference>
<dbReference type="VEuPathDB" id="FungiDB:An03g00580"/>
<accession>A0A100I6F5</accession>
<dbReference type="CDD" id="cd11065">
    <property type="entry name" value="CYP64-like"/>
    <property type="match status" value="1"/>
</dbReference>
<protein>
    <submittedName>
        <fullName evidence="11">Cytochrome P450 monooxygenase</fullName>
    </submittedName>
</protein>
<dbReference type="InterPro" id="IPR036396">
    <property type="entry name" value="Cyt_P450_sf"/>
</dbReference>
<dbReference type="InterPro" id="IPR001128">
    <property type="entry name" value="Cyt_P450"/>
</dbReference>
<evidence type="ECO:0000256" key="10">
    <source>
        <dbReference type="SAM" id="Phobius"/>
    </source>
</evidence>
<keyword evidence="10" id="KW-0812">Transmembrane</keyword>
<dbReference type="SUPFAM" id="SSF48264">
    <property type="entry name" value="Cytochrome P450"/>
    <property type="match status" value="1"/>
</dbReference>
<dbReference type="PRINTS" id="PR00463">
    <property type="entry name" value="EP450I"/>
</dbReference>
<dbReference type="Gene3D" id="1.10.630.10">
    <property type="entry name" value="Cytochrome P450"/>
    <property type="match status" value="1"/>
</dbReference>
<dbReference type="VEuPathDB" id="FungiDB:ASPNIDRAFT2_1186358"/>